<dbReference type="GO" id="GO:0007052">
    <property type="term" value="P:mitotic spindle organization"/>
    <property type="evidence" value="ECO:0007669"/>
    <property type="project" value="InterPro"/>
</dbReference>
<feature type="compositionally biased region" description="Basic and acidic residues" evidence="2">
    <location>
        <begin position="298"/>
        <end position="315"/>
    </location>
</feature>
<evidence type="ECO:0000256" key="2">
    <source>
        <dbReference type="SAM" id="MobiDB-lite"/>
    </source>
</evidence>
<feature type="region of interest" description="Disordered" evidence="2">
    <location>
        <begin position="198"/>
        <end position="229"/>
    </location>
</feature>
<dbReference type="GO" id="GO:0005813">
    <property type="term" value="C:centrosome"/>
    <property type="evidence" value="ECO:0007669"/>
    <property type="project" value="InterPro"/>
</dbReference>
<comment type="caution">
    <text evidence="3">The sequence shown here is derived from an EMBL/GenBank/DDBJ whole genome shotgun (WGS) entry which is preliminary data.</text>
</comment>
<organism evidence="3 4">
    <name type="scientific">Cochlearius cochlearius</name>
    <name type="common">Boat-billed heron</name>
    <dbReference type="NCBI Taxonomy" id="110676"/>
    <lineage>
        <taxon>Eukaryota</taxon>
        <taxon>Metazoa</taxon>
        <taxon>Chordata</taxon>
        <taxon>Craniata</taxon>
        <taxon>Vertebrata</taxon>
        <taxon>Euteleostomi</taxon>
        <taxon>Archelosauria</taxon>
        <taxon>Archosauria</taxon>
        <taxon>Dinosauria</taxon>
        <taxon>Saurischia</taxon>
        <taxon>Theropoda</taxon>
        <taxon>Coelurosauria</taxon>
        <taxon>Aves</taxon>
        <taxon>Neognathae</taxon>
        <taxon>Neoaves</taxon>
        <taxon>Aequornithes</taxon>
        <taxon>Pelecaniformes</taxon>
        <taxon>Ardeidae</taxon>
        <taxon>Cochlearius</taxon>
    </lineage>
</organism>
<evidence type="ECO:0000313" key="3">
    <source>
        <dbReference type="EMBL" id="NXE80256.1"/>
    </source>
</evidence>
<dbReference type="GO" id="GO:0030496">
    <property type="term" value="C:midbody"/>
    <property type="evidence" value="ECO:0007669"/>
    <property type="project" value="TreeGrafter"/>
</dbReference>
<keyword evidence="4" id="KW-1185">Reference proteome</keyword>
<feature type="compositionally biased region" description="Polar residues" evidence="2">
    <location>
        <begin position="341"/>
        <end position="352"/>
    </location>
</feature>
<feature type="region of interest" description="Disordered" evidence="2">
    <location>
        <begin position="296"/>
        <end position="319"/>
    </location>
</feature>
<name>A0A7K8PNK0_COCCO</name>
<accession>A0A7K8PNK0</accession>
<dbReference type="GO" id="GO:0097546">
    <property type="term" value="C:ciliary base"/>
    <property type="evidence" value="ECO:0007669"/>
    <property type="project" value="InterPro"/>
</dbReference>
<dbReference type="AlphaFoldDB" id="A0A7K8PNK0"/>
<dbReference type="GO" id="GO:1905515">
    <property type="term" value="P:non-motile cilium assembly"/>
    <property type="evidence" value="ECO:0007669"/>
    <property type="project" value="InterPro"/>
</dbReference>
<reference evidence="3 4" key="1">
    <citation type="submission" date="2019-09" db="EMBL/GenBank/DDBJ databases">
        <title>Bird 10,000 Genomes (B10K) Project - Family phase.</title>
        <authorList>
            <person name="Zhang G."/>
        </authorList>
    </citation>
    <scope>NUCLEOTIDE SEQUENCE [LARGE SCALE GENOMIC DNA]</scope>
    <source>
        <strain evidence="3">B10K-CU-031-03</strain>
        <tissue evidence="3">Muscle</tissue>
    </source>
</reference>
<keyword evidence="1" id="KW-0175">Coiled coil</keyword>
<dbReference type="InterPro" id="IPR028257">
    <property type="entry name" value="CEP126"/>
</dbReference>
<proteinExistence type="predicted"/>
<sequence length="1097" mass="122344">DRALTLHFEWDLEEERRALKEDQKICRSRAQKYLVETNRRRRAFEERRKLEEEKEQRFREQVLQQRKIKLQEATENFQRAHLPFSQHKQIVQTKTAFQLEEALEQLKGSVLTPGLCLPSRDKTNFRTTDGTSSSSASRNGSFHQKQISAMVGWDKTIQESSRTNMDSNQLLFQKNLKEMQQQLEKQHLSNLENFHQEVKKTDDSESLSSLDSLEAGEQNGNYTTPSESSLTTQCDCALYNPEKTPTRNNGLLYTAQSTSNNMHLNNCLRNVDFQNIHNLPIHDLLAKHNVLTPAEHVNNSKEESPASHRSEKKPAEFSLSGKQSLNNAFSFLQNIKEETSKPSSGTASTLATTPPVFNPSKAWASPDSIPGERVQDLMPDQSFKMTPQKRTISVQNSSQPIATSIILFPNQGCSTGIPSTADTLPKDKNLSMEFLKNTSGKVTETKKENVKCVDDINPGSSLFQDMPNASVLSDVKQQNNKEEEKGNTVENMSLVSDAEINSGTPAQHKTLKYNILEIKRARLLTSILKKESKYEPSHFKAVVMNHGISSGTRPVSSIRDSLELAKIKKKCAENEKYNRKLRWCDQINRIIIENNEKCYEKTSSEISSEQLQCVQTTSNAPKTNLSIVAQPSNPMFLKNHQENFHISKPNVNTEESNKECTSLNMFMSTGSFSAKKAWMVSKDEESKPPVCSNNPEINEVNQLKNKAKITRRLRSVRAQPSVMPKKRTGTTIRPQSAAEANETLKAPGKLVAPHPPSAPLPGNRSGENAASPGCQPLLPSSLQATATSRNDLNKRRVLLADQVLNRNGTENSESITCHSGLATAVPSPGCSTARYEPWAKNTCSANSVQTSACQDHSVTCTERRPVNAKNGLHLHQIPAAGKTSTPQQGAHAARAPEGPATGESRHRLSHCNSSHITKWQPFKAHMSHVTIDGSSQMTGFKSASRINELFYLSANGVVPVRRQKQVFDNHENKHRAFSEHRRQSVASKRWKPTHHAQNSLCTVQLSPVQSAFDPAQNMNNTYKSDEVSASTLQFLTAENLASTPAAEDEILAAMESVQPARQPLLLNRAPCLGMSALSIEEQKIFQSLDHLDQRLQS</sequence>
<feature type="region of interest" description="Disordered" evidence="2">
    <location>
        <begin position="881"/>
        <end position="910"/>
    </location>
</feature>
<feature type="compositionally biased region" description="Polar residues" evidence="2">
    <location>
        <begin position="218"/>
        <end position="229"/>
    </location>
</feature>
<feature type="region of interest" description="Disordered" evidence="2">
    <location>
        <begin position="117"/>
        <end position="143"/>
    </location>
</feature>
<dbReference type="Pfam" id="PF15352">
    <property type="entry name" value="K1377"/>
    <property type="match status" value="2"/>
</dbReference>
<evidence type="ECO:0000313" key="4">
    <source>
        <dbReference type="Proteomes" id="UP000525205"/>
    </source>
</evidence>
<feature type="region of interest" description="Disordered" evidence="2">
    <location>
        <begin position="717"/>
        <end position="780"/>
    </location>
</feature>
<gene>
    <name evidence="3" type="primary">Cep126</name>
    <name evidence="3" type="ORF">COCCOC_R11370</name>
</gene>
<dbReference type="EMBL" id="VWPP01000357">
    <property type="protein sequence ID" value="NXE80256.1"/>
    <property type="molecule type" value="Genomic_DNA"/>
</dbReference>
<feature type="non-terminal residue" evidence="3">
    <location>
        <position position="1"/>
    </location>
</feature>
<dbReference type="Proteomes" id="UP000525205">
    <property type="component" value="Unassembled WGS sequence"/>
</dbReference>
<feature type="coiled-coil region" evidence="1">
    <location>
        <begin position="34"/>
        <end position="61"/>
    </location>
</feature>
<feature type="non-terminal residue" evidence="3">
    <location>
        <position position="1097"/>
    </location>
</feature>
<dbReference type="PANTHER" id="PTHR31191">
    <property type="entry name" value="CENTROSOMAL PROTEIN CEP126"/>
    <property type="match status" value="1"/>
</dbReference>
<dbReference type="GO" id="GO:0031122">
    <property type="term" value="P:cytoplasmic microtubule organization"/>
    <property type="evidence" value="ECO:0007669"/>
    <property type="project" value="InterPro"/>
</dbReference>
<dbReference type="PANTHER" id="PTHR31191:SF4">
    <property type="entry name" value="CENTROSOMAL PROTEIN OF 126 KDA"/>
    <property type="match status" value="1"/>
</dbReference>
<feature type="region of interest" description="Disordered" evidence="2">
    <location>
        <begin position="338"/>
        <end position="373"/>
    </location>
</feature>
<evidence type="ECO:0000256" key="1">
    <source>
        <dbReference type="SAM" id="Coils"/>
    </source>
</evidence>
<protein>
    <submittedName>
        <fullName evidence="3">CE126 protein</fullName>
    </submittedName>
</protein>